<name>A0A3N6PZ87_9CYAN</name>
<feature type="domain" description="Transposase IS4-like" evidence="1">
    <location>
        <begin position="109"/>
        <end position="269"/>
    </location>
</feature>
<evidence type="ECO:0000313" key="2">
    <source>
        <dbReference type="EMBL" id="RQH40788.1"/>
    </source>
</evidence>
<dbReference type="InterPro" id="IPR047658">
    <property type="entry name" value="IS4-like_transpos"/>
</dbReference>
<dbReference type="RefSeq" id="WP_124143957.1">
    <property type="nucleotide sequence ID" value="NZ_CAWOKI010000378.1"/>
</dbReference>
<reference evidence="2 3" key="1">
    <citation type="journal article" date="2018" name="ACS Chem. Biol.">
        <title>Ketoreductase domain dysfunction expands chemodiversity: malyngamide biosynthesis in the cyanobacterium Okeania hirsuta.</title>
        <authorList>
            <person name="Moss N.A."/>
            <person name="Leao T."/>
            <person name="Rankin M."/>
            <person name="McCullough T.M."/>
            <person name="Qu P."/>
            <person name="Korobeynikov A."/>
            <person name="Smith J.L."/>
            <person name="Gerwick L."/>
            <person name="Gerwick W.H."/>
        </authorList>
    </citation>
    <scope>NUCLEOTIDE SEQUENCE [LARGE SCALE GENOMIC DNA]</scope>
    <source>
        <strain evidence="2 3">PAB10Feb10-1</strain>
    </source>
</reference>
<evidence type="ECO:0000313" key="3">
    <source>
        <dbReference type="Proteomes" id="UP000269154"/>
    </source>
</evidence>
<accession>A0A3N6PZ87</accession>
<dbReference type="GO" id="GO:0006313">
    <property type="term" value="P:DNA transposition"/>
    <property type="evidence" value="ECO:0007669"/>
    <property type="project" value="InterPro"/>
</dbReference>
<dbReference type="SUPFAM" id="SSF53098">
    <property type="entry name" value="Ribonuclease H-like"/>
    <property type="match status" value="1"/>
</dbReference>
<proteinExistence type="predicted"/>
<keyword evidence="3" id="KW-1185">Reference proteome</keyword>
<evidence type="ECO:0000259" key="1">
    <source>
        <dbReference type="Pfam" id="PF01609"/>
    </source>
</evidence>
<gene>
    <name evidence="2" type="ORF">D5R40_16285</name>
</gene>
<protein>
    <submittedName>
        <fullName evidence="2">IS4 family transposase</fullName>
    </submittedName>
</protein>
<dbReference type="InterPro" id="IPR012337">
    <property type="entry name" value="RNaseH-like_sf"/>
</dbReference>
<dbReference type="InterPro" id="IPR002559">
    <property type="entry name" value="Transposase_11"/>
</dbReference>
<dbReference type="Pfam" id="PF01609">
    <property type="entry name" value="DDE_Tnp_1"/>
    <property type="match status" value="1"/>
</dbReference>
<dbReference type="NCBIfam" id="NF033591">
    <property type="entry name" value="transpos_IS4_2"/>
    <property type="match status" value="1"/>
</dbReference>
<dbReference type="GO" id="GO:0003677">
    <property type="term" value="F:DNA binding"/>
    <property type="evidence" value="ECO:0007669"/>
    <property type="project" value="InterPro"/>
</dbReference>
<dbReference type="OrthoDB" id="468082at2"/>
<dbReference type="GO" id="GO:0004803">
    <property type="term" value="F:transposase activity"/>
    <property type="evidence" value="ECO:0007669"/>
    <property type="project" value="InterPro"/>
</dbReference>
<organism evidence="2 3">
    <name type="scientific">Okeania hirsuta</name>
    <dbReference type="NCBI Taxonomy" id="1458930"/>
    <lineage>
        <taxon>Bacteria</taxon>
        <taxon>Bacillati</taxon>
        <taxon>Cyanobacteriota</taxon>
        <taxon>Cyanophyceae</taxon>
        <taxon>Oscillatoriophycideae</taxon>
        <taxon>Oscillatoriales</taxon>
        <taxon>Microcoleaceae</taxon>
        <taxon>Okeania</taxon>
    </lineage>
</organism>
<sequence length="274" mass="32076">MSVYKTVQISKLTSLFPLPIQSESKRKHIQRFLTLKELSLPIFWFPLVRIMVEKVFSLTSELILIIDRTQWQNTNILMISVACKNRALPIYWKILDHKGASNLIEQQAVIRPVLRLLKRYKIIITADREFHSIFLSHWLKKSHKNQVYFVLRQRKSTSIKGGKKYCQISELKVKVGTAQLLLNQKITKIKKVGIYNLLVYKKQKYLDNYVSEKWYILTNLSSIEKVKKVYSQRMGIEAMFKDYKSGGDHLEAAKANQTRLNNLILLIAISYTIN</sequence>
<dbReference type="AlphaFoldDB" id="A0A3N6PZ87"/>
<comment type="caution">
    <text evidence="2">The sequence shown here is derived from an EMBL/GenBank/DDBJ whole genome shotgun (WGS) entry which is preliminary data.</text>
</comment>
<dbReference type="EMBL" id="RCBY01000088">
    <property type="protein sequence ID" value="RQH40788.1"/>
    <property type="molecule type" value="Genomic_DNA"/>
</dbReference>
<dbReference type="Proteomes" id="UP000269154">
    <property type="component" value="Unassembled WGS sequence"/>
</dbReference>